<dbReference type="Pfam" id="PF00069">
    <property type="entry name" value="Pkinase"/>
    <property type="match status" value="1"/>
</dbReference>
<keyword evidence="15" id="KW-1185">Reference proteome</keyword>
<dbReference type="Pfam" id="PF00433">
    <property type="entry name" value="Pkinase_C"/>
    <property type="match status" value="1"/>
</dbReference>
<proteinExistence type="inferred from homology"/>
<dbReference type="OrthoDB" id="63267at2759"/>
<dbReference type="EMBL" id="JAPDFW010000022">
    <property type="protein sequence ID" value="KAJ5079900.1"/>
    <property type="molecule type" value="Genomic_DNA"/>
</dbReference>
<dbReference type="PANTHER" id="PTHR24351">
    <property type="entry name" value="RIBOSOMAL PROTEIN S6 KINASE"/>
    <property type="match status" value="1"/>
</dbReference>
<evidence type="ECO:0000259" key="13">
    <source>
        <dbReference type="PROSITE" id="PS51285"/>
    </source>
</evidence>
<evidence type="ECO:0000256" key="2">
    <source>
        <dbReference type="ARBA" id="ARBA00012513"/>
    </source>
</evidence>
<evidence type="ECO:0000256" key="4">
    <source>
        <dbReference type="ARBA" id="ARBA00022553"/>
    </source>
</evidence>
<evidence type="ECO:0000313" key="15">
    <source>
        <dbReference type="Proteomes" id="UP001149090"/>
    </source>
</evidence>
<evidence type="ECO:0000259" key="11">
    <source>
        <dbReference type="PROSITE" id="PS50003"/>
    </source>
</evidence>
<feature type="domain" description="PH" evidence="11">
    <location>
        <begin position="8"/>
        <end position="103"/>
    </location>
</feature>
<dbReference type="InterPro" id="IPR000961">
    <property type="entry name" value="AGC-kinase_C"/>
</dbReference>
<dbReference type="InterPro" id="IPR017441">
    <property type="entry name" value="Protein_kinase_ATP_BS"/>
</dbReference>
<dbReference type="InterPro" id="IPR000719">
    <property type="entry name" value="Prot_kinase_dom"/>
</dbReference>
<dbReference type="SMART" id="SM00233">
    <property type="entry name" value="PH"/>
    <property type="match status" value="1"/>
</dbReference>
<dbReference type="PROSITE" id="PS00107">
    <property type="entry name" value="PROTEIN_KINASE_ATP"/>
    <property type="match status" value="1"/>
</dbReference>
<evidence type="ECO:0000259" key="12">
    <source>
        <dbReference type="PROSITE" id="PS50011"/>
    </source>
</evidence>
<keyword evidence="8 9" id="KW-0067">ATP-binding</keyword>
<dbReference type="SMART" id="SM00220">
    <property type="entry name" value="S_TKc"/>
    <property type="match status" value="1"/>
</dbReference>
<comment type="similarity">
    <text evidence="1">Belongs to the protein kinase superfamily. AGC Ser/Thr protein kinase family. RAC subfamily.</text>
</comment>
<gene>
    <name evidence="14" type="ORF">M0811_04213</name>
</gene>
<evidence type="ECO:0000256" key="3">
    <source>
        <dbReference type="ARBA" id="ARBA00022527"/>
    </source>
</evidence>
<dbReference type="SUPFAM" id="SSF50729">
    <property type="entry name" value="PH domain-like"/>
    <property type="match status" value="1"/>
</dbReference>
<dbReference type="InterPro" id="IPR011993">
    <property type="entry name" value="PH-like_dom_sf"/>
</dbReference>
<dbReference type="Gene3D" id="2.30.29.30">
    <property type="entry name" value="Pleckstrin-homology domain (PH domain)/Phosphotyrosine-binding domain (PTB)"/>
    <property type="match status" value="1"/>
</dbReference>
<dbReference type="PROSITE" id="PS51285">
    <property type="entry name" value="AGC_KINASE_CTER"/>
    <property type="match status" value="1"/>
</dbReference>
<dbReference type="CDD" id="cd05123">
    <property type="entry name" value="STKc_AGC"/>
    <property type="match status" value="1"/>
</dbReference>
<evidence type="ECO:0000256" key="9">
    <source>
        <dbReference type="PROSITE-ProRule" id="PRU10141"/>
    </source>
</evidence>
<dbReference type="FunFam" id="2.30.29.30:FF:000286">
    <property type="entry name" value="PH-protein kinase domain containing protein"/>
    <property type="match status" value="1"/>
</dbReference>
<evidence type="ECO:0000256" key="1">
    <source>
        <dbReference type="ARBA" id="ARBA00006935"/>
    </source>
</evidence>
<dbReference type="Gene3D" id="1.10.510.10">
    <property type="entry name" value="Transferase(Phosphotransferase) domain 1"/>
    <property type="match status" value="1"/>
</dbReference>
<dbReference type="EC" id="2.7.11.1" evidence="2"/>
<feature type="binding site" evidence="9">
    <location>
        <position position="144"/>
    </location>
    <ligand>
        <name>ATP</name>
        <dbReference type="ChEBI" id="CHEBI:30616"/>
    </ligand>
</feature>
<dbReference type="PROSITE" id="PS50011">
    <property type="entry name" value="PROTEIN_KINASE_DOM"/>
    <property type="match status" value="1"/>
</dbReference>
<dbReference type="SMART" id="SM00133">
    <property type="entry name" value="S_TK_X"/>
    <property type="match status" value="1"/>
</dbReference>
<keyword evidence="5" id="KW-0808">Transferase</keyword>
<evidence type="ECO:0000313" key="14">
    <source>
        <dbReference type="EMBL" id="KAJ5079900.1"/>
    </source>
</evidence>
<sequence length="445" mass="51533">MIQINPKRITQSGFLRKRGKVFKTWKKRYFVMNGKTLYYYKKNTDKTPLGEIPLTEKTTVKISNIKKENCFEIQVGKEKTYCVCASTSTERLKWIETIKSIILSLTQPKVTIEDFEIISVLGRGTYGKVQLVKKNGTQNYYAMKSLHKGKLAISKQIEQTIAEKEVFLRTNHPFLVSLKYSFQTDEKLFMILDYVSGGELYFHLKQEKRFSNERVRLYAAEIILAIEYLHKLDIIYRDLKLENILLDSDGHIKITDFGLVKENISEQKDGTRTICGTPEYMAPEILLEIGYSKPVDWWSLGVLMYEMLIGLPPFYSEDMNALYQKILRQPLKFPTDTPELARDLIKKLLIKNPKKRLGSTSDSESIKNHPYFACYDWDKVYNKEIQPTFKPEIKEITDISNFDKEFTKEMGGNSVPEISVIGRVNQKLFDGFTFVGDVEGVGNLK</sequence>
<keyword evidence="7 14" id="KW-0418">Kinase</keyword>
<evidence type="ECO:0000256" key="7">
    <source>
        <dbReference type="ARBA" id="ARBA00022777"/>
    </source>
</evidence>
<dbReference type="InterPro" id="IPR008271">
    <property type="entry name" value="Ser/Thr_kinase_AS"/>
</dbReference>
<keyword evidence="6 9" id="KW-0547">Nucleotide-binding</keyword>
<dbReference type="FunFam" id="3.30.200.20:FF:000537">
    <property type="entry name" value="Non-specific serine/threonine protein kinase"/>
    <property type="match status" value="1"/>
</dbReference>
<dbReference type="PROSITE" id="PS50003">
    <property type="entry name" value="PH_DOMAIN"/>
    <property type="match status" value="1"/>
</dbReference>
<evidence type="ECO:0000256" key="5">
    <source>
        <dbReference type="ARBA" id="ARBA00022679"/>
    </source>
</evidence>
<evidence type="ECO:0000256" key="6">
    <source>
        <dbReference type="ARBA" id="ARBA00022741"/>
    </source>
</evidence>
<accession>A0A9Q0LW86</accession>
<dbReference type="GO" id="GO:0005524">
    <property type="term" value="F:ATP binding"/>
    <property type="evidence" value="ECO:0007669"/>
    <property type="project" value="UniProtKB-UniRule"/>
</dbReference>
<dbReference type="Proteomes" id="UP001149090">
    <property type="component" value="Unassembled WGS sequence"/>
</dbReference>
<dbReference type="PROSITE" id="PS00108">
    <property type="entry name" value="PROTEIN_KINASE_ST"/>
    <property type="match status" value="1"/>
</dbReference>
<dbReference type="InterPro" id="IPR045270">
    <property type="entry name" value="STKc_AGC"/>
</dbReference>
<dbReference type="Gene3D" id="3.30.200.20">
    <property type="entry name" value="Phosphorylase Kinase, domain 1"/>
    <property type="match status" value="1"/>
</dbReference>
<organism evidence="14 15">
    <name type="scientific">Anaeramoeba ignava</name>
    <name type="common">Anaerobic marine amoeba</name>
    <dbReference type="NCBI Taxonomy" id="1746090"/>
    <lineage>
        <taxon>Eukaryota</taxon>
        <taxon>Metamonada</taxon>
        <taxon>Anaeramoebidae</taxon>
        <taxon>Anaeramoeba</taxon>
    </lineage>
</organism>
<dbReference type="InterPro" id="IPR001849">
    <property type="entry name" value="PH_domain"/>
</dbReference>
<feature type="domain" description="AGC-kinase C-terminal" evidence="13">
    <location>
        <begin position="373"/>
        <end position="444"/>
    </location>
</feature>
<dbReference type="AlphaFoldDB" id="A0A9Q0LW86"/>
<dbReference type="Pfam" id="PF00169">
    <property type="entry name" value="PH"/>
    <property type="match status" value="1"/>
</dbReference>
<evidence type="ECO:0000256" key="10">
    <source>
        <dbReference type="RuleBase" id="RU000304"/>
    </source>
</evidence>
<dbReference type="FunFam" id="1.10.510.10:FF:000008">
    <property type="entry name" value="Non-specific serine/threonine protein kinase"/>
    <property type="match status" value="1"/>
</dbReference>
<dbReference type="OMA" id="MDMEIYL"/>
<name>A0A9Q0LW86_ANAIG</name>
<feature type="domain" description="Protein kinase" evidence="12">
    <location>
        <begin position="115"/>
        <end position="372"/>
    </location>
</feature>
<reference evidence="14" key="1">
    <citation type="submission" date="2022-10" db="EMBL/GenBank/DDBJ databases">
        <title>Novel sulphate-reducing endosymbionts in the free-living metamonad Anaeramoeba.</title>
        <authorList>
            <person name="Jerlstrom-Hultqvist J."/>
            <person name="Cepicka I."/>
            <person name="Gallot-Lavallee L."/>
            <person name="Salas-Leiva D."/>
            <person name="Curtis B.A."/>
            <person name="Zahonova K."/>
            <person name="Pipaliya S."/>
            <person name="Dacks J."/>
            <person name="Roger A.J."/>
        </authorList>
    </citation>
    <scope>NUCLEOTIDE SEQUENCE</scope>
    <source>
        <strain evidence="14">BMAN</strain>
    </source>
</reference>
<dbReference type="GO" id="GO:0004674">
    <property type="term" value="F:protein serine/threonine kinase activity"/>
    <property type="evidence" value="ECO:0007669"/>
    <property type="project" value="UniProtKB-KW"/>
</dbReference>
<evidence type="ECO:0000256" key="8">
    <source>
        <dbReference type="ARBA" id="ARBA00022840"/>
    </source>
</evidence>
<dbReference type="InterPro" id="IPR017892">
    <property type="entry name" value="Pkinase_C"/>
</dbReference>
<comment type="caution">
    <text evidence="14">The sequence shown here is derived from an EMBL/GenBank/DDBJ whole genome shotgun (WGS) entry which is preliminary data.</text>
</comment>
<dbReference type="InterPro" id="IPR011009">
    <property type="entry name" value="Kinase-like_dom_sf"/>
</dbReference>
<protein>
    <recommendedName>
        <fullName evidence="2">non-specific serine/threonine protein kinase</fullName>
        <ecNumber evidence="2">2.7.11.1</ecNumber>
    </recommendedName>
</protein>
<keyword evidence="3 10" id="KW-0723">Serine/threonine-protein kinase</keyword>
<keyword evidence="4" id="KW-0597">Phosphoprotein</keyword>
<dbReference type="SUPFAM" id="SSF56112">
    <property type="entry name" value="Protein kinase-like (PK-like)"/>
    <property type="match status" value="1"/>
</dbReference>